<evidence type="ECO:0000256" key="2">
    <source>
        <dbReference type="ARBA" id="ARBA00022771"/>
    </source>
</evidence>
<evidence type="ECO:0000313" key="10">
    <source>
        <dbReference type="Proteomes" id="UP001159405"/>
    </source>
</evidence>
<dbReference type="PROSITE" id="PS50089">
    <property type="entry name" value="ZF_RING_2"/>
    <property type="match status" value="1"/>
</dbReference>
<feature type="domain" description="RING-type" evidence="7">
    <location>
        <begin position="62"/>
        <end position="105"/>
    </location>
</feature>
<feature type="zinc finger region" description="TRAF-type" evidence="4">
    <location>
        <begin position="202"/>
        <end position="254"/>
    </location>
</feature>
<accession>A0ABN8QVA1</accession>
<proteinExistence type="predicted"/>
<comment type="caution">
    <text evidence="9">The sequence shown here is derived from an EMBL/GenBank/DDBJ whole genome shotgun (WGS) entry which is preliminary data.</text>
</comment>
<dbReference type="SUPFAM" id="SSF57850">
    <property type="entry name" value="RING/U-box"/>
    <property type="match status" value="1"/>
</dbReference>
<keyword evidence="5" id="KW-0175">Coiled coil</keyword>
<feature type="region of interest" description="Disordered" evidence="6">
    <location>
        <begin position="1"/>
        <end position="42"/>
    </location>
</feature>
<dbReference type="PANTHER" id="PTHR10131">
    <property type="entry name" value="TNF RECEPTOR ASSOCIATED FACTOR"/>
    <property type="match status" value="1"/>
</dbReference>
<evidence type="ECO:0000256" key="6">
    <source>
        <dbReference type="SAM" id="MobiDB-lite"/>
    </source>
</evidence>
<evidence type="ECO:0000256" key="5">
    <source>
        <dbReference type="SAM" id="Coils"/>
    </source>
</evidence>
<feature type="zinc finger region" description="TRAF-type" evidence="4">
    <location>
        <begin position="150"/>
        <end position="191"/>
    </location>
</feature>
<gene>
    <name evidence="9" type="ORF">PLOB_00011534</name>
</gene>
<dbReference type="PANTHER" id="PTHR10131:SF94">
    <property type="entry name" value="TNF RECEPTOR-ASSOCIATED FACTOR 4"/>
    <property type="match status" value="1"/>
</dbReference>
<evidence type="ECO:0000259" key="8">
    <source>
        <dbReference type="PROSITE" id="PS50145"/>
    </source>
</evidence>
<evidence type="ECO:0000256" key="3">
    <source>
        <dbReference type="ARBA" id="ARBA00022833"/>
    </source>
</evidence>
<feature type="domain" description="TRAF-type" evidence="8">
    <location>
        <begin position="150"/>
        <end position="191"/>
    </location>
</feature>
<evidence type="ECO:0000256" key="4">
    <source>
        <dbReference type="PROSITE-ProRule" id="PRU00207"/>
    </source>
</evidence>
<sequence>MSRLSLSPSSPVPSLASSPASSPQSSPLASLPSSPASSLSDDEETCGHDFEFLEDLNEDYKCPVCLMAMNNPVQTKGCGHRCCRKCLLESFNRVEGDRRFCPKDRTPLPSRGGFYRDKALNRSILSLKVKCKQNDKGCDWTGELRQYKNHSSICQYVSVSCLDCGEIMERSALDSHKASTCVQRIMSCDYCDEPFRFCNLKVHQDNECPLFPVHCPQKCGEEEMPRQQIDAHLRNHCPLTKIPCPFQICGCSVQEHRGKMSMHCQKNSTGHLYNACRQLHALKQKVSDYGILQQRVGRLEEEKVSMKHSLDMCNQEIRGLRATEREQRKKLSQMEHQLAELSKENKKTQLLVEEMKGTFQAIGNAFGLSNGKGQSKKAEVKKRKVEDKGFLDLRKKSRLEAWGSSDSSDSDSSSEAMY</sequence>
<dbReference type="EMBL" id="CALNXK010000160">
    <property type="protein sequence ID" value="CAH3170948.1"/>
    <property type="molecule type" value="Genomic_DNA"/>
</dbReference>
<keyword evidence="2 4" id="KW-0863">Zinc-finger</keyword>
<dbReference type="Pfam" id="PF02176">
    <property type="entry name" value="zf-TRAF"/>
    <property type="match status" value="1"/>
</dbReference>
<dbReference type="Proteomes" id="UP001159405">
    <property type="component" value="Unassembled WGS sequence"/>
</dbReference>
<name>A0ABN8QVA1_9CNID</name>
<evidence type="ECO:0000256" key="1">
    <source>
        <dbReference type="ARBA" id="ARBA00022723"/>
    </source>
</evidence>
<dbReference type="Pfam" id="PF13445">
    <property type="entry name" value="zf-RING_UBOX"/>
    <property type="match status" value="1"/>
</dbReference>
<evidence type="ECO:0000313" key="9">
    <source>
        <dbReference type="EMBL" id="CAH3170948.1"/>
    </source>
</evidence>
<feature type="coiled-coil region" evidence="5">
    <location>
        <begin position="317"/>
        <end position="358"/>
    </location>
</feature>
<keyword evidence="1 4" id="KW-0479">Metal-binding</keyword>
<reference evidence="9 10" key="1">
    <citation type="submission" date="2022-05" db="EMBL/GenBank/DDBJ databases">
        <authorList>
            <consortium name="Genoscope - CEA"/>
            <person name="William W."/>
        </authorList>
    </citation>
    <scope>NUCLEOTIDE SEQUENCE [LARGE SCALE GENOMIC DNA]</scope>
</reference>
<dbReference type="Gene3D" id="3.30.40.10">
    <property type="entry name" value="Zinc/RING finger domain, C3HC4 (zinc finger)"/>
    <property type="match status" value="3"/>
</dbReference>
<protein>
    <submittedName>
        <fullName evidence="9">Uncharacterized protein</fullName>
    </submittedName>
</protein>
<keyword evidence="3 4" id="KW-0862">Zinc</keyword>
<dbReference type="PROSITE" id="PS50145">
    <property type="entry name" value="ZF_TRAF"/>
    <property type="match status" value="2"/>
</dbReference>
<feature type="compositionally biased region" description="Low complexity" evidence="6">
    <location>
        <begin position="1"/>
        <end position="39"/>
    </location>
</feature>
<feature type="domain" description="TRAF-type" evidence="8">
    <location>
        <begin position="202"/>
        <end position="254"/>
    </location>
</feature>
<evidence type="ECO:0000259" key="7">
    <source>
        <dbReference type="PROSITE" id="PS50089"/>
    </source>
</evidence>
<dbReference type="InterPro" id="IPR027370">
    <property type="entry name" value="Znf-RING_euk"/>
</dbReference>
<keyword evidence="10" id="KW-1185">Reference proteome</keyword>
<dbReference type="InterPro" id="IPR001841">
    <property type="entry name" value="Znf_RING"/>
</dbReference>
<dbReference type="SMART" id="SM00184">
    <property type="entry name" value="RING"/>
    <property type="match status" value="1"/>
</dbReference>
<organism evidence="9 10">
    <name type="scientific">Porites lobata</name>
    <dbReference type="NCBI Taxonomy" id="104759"/>
    <lineage>
        <taxon>Eukaryota</taxon>
        <taxon>Metazoa</taxon>
        <taxon>Cnidaria</taxon>
        <taxon>Anthozoa</taxon>
        <taxon>Hexacorallia</taxon>
        <taxon>Scleractinia</taxon>
        <taxon>Fungiina</taxon>
        <taxon>Poritidae</taxon>
        <taxon>Porites</taxon>
    </lineage>
</organism>
<dbReference type="InterPro" id="IPR001293">
    <property type="entry name" value="Znf_TRAF"/>
</dbReference>
<dbReference type="InterPro" id="IPR013083">
    <property type="entry name" value="Znf_RING/FYVE/PHD"/>
</dbReference>
<dbReference type="SUPFAM" id="SSF49599">
    <property type="entry name" value="TRAF domain-like"/>
    <property type="match status" value="1"/>
</dbReference>